<evidence type="ECO:0000313" key="1">
    <source>
        <dbReference type="EMBL" id="TWI28197.1"/>
    </source>
</evidence>
<evidence type="ECO:0000313" key="2">
    <source>
        <dbReference type="Proteomes" id="UP000316225"/>
    </source>
</evidence>
<reference evidence="1 2" key="1">
    <citation type="journal article" date="2015" name="Stand. Genomic Sci.">
        <title>Genomic Encyclopedia of Bacterial and Archaeal Type Strains, Phase III: the genomes of soil and plant-associated and newly described type strains.</title>
        <authorList>
            <person name="Whitman W.B."/>
            <person name="Woyke T."/>
            <person name="Klenk H.P."/>
            <person name="Zhou Y."/>
            <person name="Lilburn T.G."/>
            <person name="Beck B.J."/>
            <person name="De Vos P."/>
            <person name="Vandamme P."/>
            <person name="Eisen J.A."/>
            <person name="Garrity G."/>
            <person name="Hugenholtz P."/>
            <person name="Kyrpides N.C."/>
        </authorList>
    </citation>
    <scope>NUCLEOTIDE SEQUENCE [LARGE SCALE GENOMIC DNA]</scope>
    <source>
        <strain evidence="1 2">CGMCC 1.5364</strain>
    </source>
</reference>
<sequence length="408" mass="45302">MAEEHPNMFARVLDSIQRMIRPDYSQNREVQRAAALAIATDQRELIGFARKEAVDYLSKLAEIPAPDRAAHLKLERIDPGETSEWRAEDWADKAKLVAKVEADVLAWAKDNKLDLETHDDRFAAYVGVGSAYGAAHLAINFAEWEKEYWESHPEMTEIGEWEVEDGANEYRLSVAVIDGKFHPAVETSYMGGEEVYSYSAVAFDTAREARAVAQSYYAHMQFGDGDEAFRREIVELGQSREGQVATQQQEAVTAGREAEARGESVIYVHGRPFADPGRDVNVSTEPAPNRDPQAVIAEARAARITTAFDEMADAVIAGERPQFRREEQAAAFRRDVEAHYGQGAMERLRSGDSTDLSRDVSDPARVAIIGAAIRMMAETHEALRDAAPEQTLSQATVIDRDSGLDLDL</sequence>
<accession>A0A562N7T6</accession>
<protein>
    <submittedName>
        <fullName evidence="1">Uncharacterized protein</fullName>
    </submittedName>
</protein>
<gene>
    <name evidence="1" type="ORF">IQ24_03814</name>
</gene>
<comment type="caution">
    <text evidence="1">The sequence shown here is derived from an EMBL/GenBank/DDBJ whole genome shotgun (WGS) entry which is preliminary data.</text>
</comment>
<dbReference type="RefSeq" id="WP_145399952.1">
    <property type="nucleotide sequence ID" value="NZ_VLKU01000016.1"/>
</dbReference>
<dbReference type="AlphaFoldDB" id="A0A562N7T6"/>
<dbReference type="OrthoDB" id="7770242at2"/>
<dbReference type="EMBL" id="VLKU01000016">
    <property type="protein sequence ID" value="TWI28197.1"/>
    <property type="molecule type" value="Genomic_DNA"/>
</dbReference>
<dbReference type="Proteomes" id="UP000316225">
    <property type="component" value="Unassembled WGS sequence"/>
</dbReference>
<name>A0A562N7T6_9RHOB</name>
<proteinExistence type="predicted"/>
<organism evidence="1 2">
    <name type="scientific">Paracoccus sulfuroxidans</name>
    <dbReference type="NCBI Taxonomy" id="384678"/>
    <lineage>
        <taxon>Bacteria</taxon>
        <taxon>Pseudomonadati</taxon>
        <taxon>Pseudomonadota</taxon>
        <taxon>Alphaproteobacteria</taxon>
        <taxon>Rhodobacterales</taxon>
        <taxon>Paracoccaceae</taxon>
        <taxon>Paracoccus</taxon>
    </lineage>
</organism>
<keyword evidence="2" id="KW-1185">Reference proteome</keyword>